<dbReference type="AlphaFoldDB" id="A0AAQ1JVS2"/>
<evidence type="ECO:0000313" key="4">
    <source>
        <dbReference type="EMBL" id="SEJ99604.1"/>
    </source>
</evidence>
<keyword evidence="1" id="KW-0808">Transferase</keyword>
<dbReference type="CDD" id="cd04301">
    <property type="entry name" value="NAT_SF"/>
    <property type="match status" value="1"/>
</dbReference>
<dbReference type="PROSITE" id="PS51186">
    <property type="entry name" value="GNAT"/>
    <property type="match status" value="1"/>
</dbReference>
<reference evidence="4 5" key="1">
    <citation type="submission" date="2016-10" db="EMBL/GenBank/DDBJ databases">
        <authorList>
            <person name="Varghese N."/>
            <person name="Submissions S."/>
        </authorList>
    </citation>
    <scope>NUCLEOTIDE SEQUENCE [LARGE SCALE GENOMIC DNA]</scope>
    <source>
        <strain evidence="4 5">LMG 22274</strain>
    </source>
</reference>
<dbReference type="InterPro" id="IPR016181">
    <property type="entry name" value="Acyl_CoA_acyltransferase"/>
</dbReference>
<sequence>MPSADFAIRPVEAADHAEWLALWQAYCRHYEVTLDERVNARTWARIADPAEPIHALIAHGEDGEPLGLCNYVLHPNTWSDQTVCYLEDLYVAPQGRRKGVATAFIERLREIGERENWFRIYWITNDANEAAQAVYDRIASRSGHIRYEIALAKK</sequence>
<evidence type="ECO:0000259" key="3">
    <source>
        <dbReference type="PROSITE" id="PS51186"/>
    </source>
</evidence>
<comment type="caution">
    <text evidence="4">The sequence shown here is derived from an EMBL/GenBank/DDBJ whole genome shotgun (WGS) entry which is preliminary data.</text>
</comment>
<dbReference type="EMBL" id="FNZM01000012">
    <property type="protein sequence ID" value="SEJ99604.1"/>
    <property type="molecule type" value="Genomic_DNA"/>
</dbReference>
<accession>A0AAQ1JVS2</accession>
<dbReference type="PANTHER" id="PTHR10545">
    <property type="entry name" value="DIAMINE N-ACETYLTRANSFERASE"/>
    <property type="match status" value="1"/>
</dbReference>
<name>A0AAQ1JVS2_9BURK</name>
<feature type="domain" description="N-acetyltransferase" evidence="3">
    <location>
        <begin position="6"/>
        <end position="154"/>
    </location>
</feature>
<dbReference type="SUPFAM" id="SSF55729">
    <property type="entry name" value="Acyl-CoA N-acyltransferases (Nat)"/>
    <property type="match status" value="1"/>
</dbReference>
<dbReference type="GO" id="GO:0008080">
    <property type="term" value="F:N-acetyltransferase activity"/>
    <property type="evidence" value="ECO:0007669"/>
    <property type="project" value="TreeGrafter"/>
</dbReference>
<dbReference type="InterPro" id="IPR000182">
    <property type="entry name" value="GNAT_dom"/>
</dbReference>
<evidence type="ECO:0000256" key="2">
    <source>
        <dbReference type="ARBA" id="ARBA00023315"/>
    </source>
</evidence>
<evidence type="ECO:0000313" key="5">
    <source>
        <dbReference type="Proteomes" id="UP000183529"/>
    </source>
</evidence>
<dbReference type="RefSeq" id="WP_161495564.1">
    <property type="nucleotide sequence ID" value="NZ_CADFGN010000004.1"/>
</dbReference>
<dbReference type="Gene3D" id="3.40.630.30">
    <property type="match status" value="1"/>
</dbReference>
<keyword evidence="2" id="KW-0012">Acyltransferase</keyword>
<evidence type="ECO:0000256" key="1">
    <source>
        <dbReference type="ARBA" id="ARBA00022679"/>
    </source>
</evidence>
<proteinExistence type="predicted"/>
<dbReference type="Pfam" id="PF00583">
    <property type="entry name" value="Acetyltransf_1"/>
    <property type="match status" value="1"/>
</dbReference>
<gene>
    <name evidence="4" type="ORF">SAMN05216550_112202</name>
</gene>
<dbReference type="PANTHER" id="PTHR10545:SF42">
    <property type="entry name" value="ACETYLTRANSFERASE"/>
    <property type="match status" value="1"/>
</dbReference>
<dbReference type="Proteomes" id="UP000183529">
    <property type="component" value="Unassembled WGS sequence"/>
</dbReference>
<dbReference type="InterPro" id="IPR051016">
    <property type="entry name" value="Diverse_Substrate_AcTransf"/>
</dbReference>
<protein>
    <submittedName>
        <fullName evidence="4">Protein N-acetyltransferase, RimJ/RimL family</fullName>
    </submittedName>
</protein>
<organism evidence="4 5">
    <name type="scientific">Paraburkholderia tropica</name>
    <dbReference type="NCBI Taxonomy" id="92647"/>
    <lineage>
        <taxon>Bacteria</taxon>
        <taxon>Pseudomonadati</taxon>
        <taxon>Pseudomonadota</taxon>
        <taxon>Betaproteobacteria</taxon>
        <taxon>Burkholderiales</taxon>
        <taxon>Burkholderiaceae</taxon>
        <taxon>Paraburkholderia</taxon>
    </lineage>
</organism>